<evidence type="ECO:0000313" key="1">
    <source>
        <dbReference type="EMBL" id="NSL86695.1"/>
    </source>
</evidence>
<sequence length="417" mass="46726">MKNKLFPAPLLLMAGLGGYLFLLLLTVYHQQAPLFDEPLFIPNVYLFEKYGLSREFLVNIDNQAPGPLYQFVHIIFKPLTHMQTPGIRLVNVALLGLTILVLAAAIMRMQAKDFRTALLPALNIMAIPMIWQVSGMALTEIPPVFFAALSVLLIYIALQRSVITGSLLALLGGLCLGLSILGRSPFLVIVPASAVLLLYHFQDRRRWLLLFLYNAVALAMCVPVFLIWQGLMPPRQAITGAGGIDIWHGILAFAYGALLVIIIAPSWFIFNRKTGWYLLITYFILLAANVTLLHYSYSPLSEALDKILPAKAMQLYPFIISPLLATVAIYFIVCSLLRAWQRREDVFFLFILFSGMLLLASSFKVTHLFSSRYVAQAAPFIVLALAPYDKITYGKVLRFGMGMVIGLLSLETYFHFR</sequence>
<proteinExistence type="predicted"/>
<comment type="caution">
    <text evidence="1">The sequence shown here is derived from an EMBL/GenBank/DDBJ whole genome shotgun (WGS) entry which is preliminary data.</text>
</comment>
<accession>A0A3S1DIF5</accession>
<keyword evidence="2" id="KW-1185">Reference proteome</keyword>
<dbReference type="EMBL" id="RIAR02000001">
    <property type="protein sequence ID" value="NSL86695.1"/>
    <property type="molecule type" value="Genomic_DNA"/>
</dbReference>
<reference evidence="1" key="1">
    <citation type="submission" date="2020-05" db="EMBL/GenBank/DDBJ databases">
        <title>Chitinophaga laudate sp. nov., isolated from a tropical peat swamp.</title>
        <authorList>
            <person name="Goh C.B.S."/>
            <person name="Lee M.S."/>
            <person name="Parimannan S."/>
            <person name="Pasbakhsh P."/>
            <person name="Yule C.M."/>
            <person name="Rajandas H."/>
            <person name="Loke S."/>
            <person name="Croft L."/>
            <person name="Tan J.B.L."/>
        </authorList>
    </citation>
    <scope>NUCLEOTIDE SEQUENCE</scope>
    <source>
        <strain evidence="1">Mgbs1</strain>
    </source>
</reference>
<evidence type="ECO:0000313" key="2">
    <source>
        <dbReference type="Proteomes" id="UP000281028"/>
    </source>
</evidence>
<dbReference type="Proteomes" id="UP000281028">
    <property type="component" value="Unassembled WGS sequence"/>
</dbReference>
<organism evidence="1 2">
    <name type="scientific">Chitinophaga solisilvae</name>
    <dbReference type="NCBI Taxonomy" id="1233460"/>
    <lineage>
        <taxon>Bacteria</taxon>
        <taxon>Pseudomonadati</taxon>
        <taxon>Bacteroidota</taxon>
        <taxon>Chitinophagia</taxon>
        <taxon>Chitinophagales</taxon>
        <taxon>Chitinophagaceae</taxon>
        <taxon>Chitinophaga</taxon>
    </lineage>
</organism>
<name>A0A3S1DIF5_9BACT</name>
<protein>
    <submittedName>
        <fullName evidence="1">Uncharacterized protein</fullName>
    </submittedName>
</protein>
<dbReference type="OrthoDB" id="644076at2"/>
<gene>
    <name evidence="1" type="ORF">ECE50_007630</name>
</gene>
<dbReference type="AlphaFoldDB" id="A0A3S1DIF5"/>